<dbReference type="RefSeq" id="XP_009841976.1">
    <property type="nucleotide sequence ID" value="XM_009843674.1"/>
</dbReference>
<dbReference type="VEuPathDB" id="FungiDB:H257_15534"/>
<name>W4FM26_APHAT</name>
<organism evidence="2">
    <name type="scientific">Aphanomyces astaci</name>
    <name type="common">Crayfish plague agent</name>
    <dbReference type="NCBI Taxonomy" id="112090"/>
    <lineage>
        <taxon>Eukaryota</taxon>
        <taxon>Sar</taxon>
        <taxon>Stramenopiles</taxon>
        <taxon>Oomycota</taxon>
        <taxon>Saprolegniomycetes</taxon>
        <taxon>Saprolegniales</taxon>
        <taxon>Verrucalvaceae</taxon>
        <taxon>Aphanomyces</taxon>
    </lineage>
</organism>
<evidence type="ECO:0000256" key="1">
    <source>
        <dbReference type="SAM" id="Phobius"/>
    </source>
</evidence>
<protein>
    <submittedName>
        <fullName evidence="2">Uncharacterized protein</fullName>
    </submittedName>
</protein>
<dbReference type="Pfam" id="PF12796">
    <property type="entry name" value="Ank_2"/>
    <property type="match status" value="1"/>
</dbReference>
<proteinExistence type="predicted"/>
<dbReference type="EMBL" id="KI913184">
    <property type="protein sequence ID" value="ETV68547.1"/>
    <property type="molecule type" value="Genomic_DNA"/>
</dbReference>
<dbReference type="InterPro" id="IPR036770">
    <property type="entry name" value="Ankyrin_rpt-contain_sf"/>
</dbReference>
<dbReference type="InterPro" id="IPR052050">
    <property type="entry name" value="SecEffector_AnkRepeat"/>
</dbReference>
<dbReference type="PANTHER" id="PTHR46586">
    <property type="entry name" value="ANKYRIN REPEAT-CONTAINING PROTEIN"/>
    <property type="match status" value="1"/>
</dbReference>
<dbReference type="InterPro" id="IPR002110">
    <property type="entry name" value="Ankyrin_rpt"/>
</dbReference>
<dbReference type="GeneID" id="20817530"/>
<dbReference type="OrthoDB" id="76098at2759"/>
<dbReference type="Pfam" id="PF13637">
    <property type="entry name" value="Ank_4"/>
    <property type="match status" value="1"/>
</dbReference>
<keyword evidence="1" id="KW-0812">Transmembrane</keyword>
<dbReference type="AlphaFoldDB" id="W4FM26"/>
<evidence type="ECO:0000313" key="2">
    <source>
        <dbReference type="EMBL" id="ETV68547.1"/>
    </source>
</evidence>
<dbReference type="SUPFAM" id="SSF48403">
    <property type="entry name" value="Ankyrin repeat"/>
    <property type="match status" value="1"/>
</dbReference>
<dbReference type="STRING" id="112090.W4FM26"/>
<dbReference type="Gene3D" id="1.25.40.20">
    <property type="entry name" value="Ankyrin repeat-containing domain"/>
    <property type="match status" value="2"/>
</dbReference>
<accession>W4FM26</accession>
<feature type="transmembrane region" description="Helical" evidence="1">
    <location>
        <begin position="12"/>
        <end position="29"/>
    </location>
</feature>
<dbReference type="PANTHER" id="PTHR46586:SF3">
    <property type="entry name" value="ANKYRIN REPEAT-CONTAINING PROTEIN"/>
    <property type="match status" value="1"/>
</dbReference>
<keyword evidence="1" id="KW-1133">Transmembrane helix</keyword>
<reference evidence="2" key="1">
    <citation type="submission" date="2013-12" db="EMBL/GenBank/DDBJ databases">
        <title>The Genome Sequence of Aphanomyces astaci APO3.</title>
        <authorList>
            <consortium name="The Broad Institute Genomics Platform"/>
            <person name="Russ C."/>
            <person name="Tyler B."/>
            <person name="van West P."/>
            <person name="Dieguez-Uribeondo J."/>
            <person name="Young S.K."/>
            <person name="Zeng Q."/>
            <person name="Gargeya S."/>
            <person name="Fitzgerald M."/>
            <person name="Abouelleil A."/>
            <person name="Alvarado L."/>
            <person name="Chapman S.B."/>
            <person name="Gainer-Dewar J."/>
            <person name="Goldberg J."/>
            <person name="Griggs A."/>
            <person name="Gujja S."/>
            <person name="Hansen M."/>
            <person name="Howarth C."/>
            <person name="Imamovic A."/>
            <person name="Ireland A."/>
            <person name="Larimer J."/>
            <person name="McCowan C."/>
            <person name="Murphy C."/>
            <person name="Pearson M."/>
            <person name="Poon T.W."/>
            <person name="Priest M."/>
            <person name="Roberts A."/>
            <person name="Saif S."/>
            <person name="Shea T."/>
            <person name="Sykes S."/>
            <person name="Wortman J."/>
            <person name="Nusbaum C."/>
            <person name="Birren B."/>
        </authorList>
    </citation>
    <scope>NUCLEOTIDE SEQUENCE [LARGE SCALE GENOMIC DNA]</scope>
    <source>
        <strain evidence="2">APO3</strain>
    </source>
</reference>
<gene>
    <name evidence="2" type="ORF">H257_15534</name>
</gene>
<sequence length="411" mass="45691">MDTERPSKMRSSLLNVSPMLAVLVTQGLFDATIAYQNGIYLDLRPFVGLTDALGPLGDLLKRTASEGIDHWDGITIVAESFAPLGQVMSGWYKANGSARMLKLLACFPQLRDLVIAHAVVNGNLPLLSLLPLEILRAVPYTLLDLAAWDGHLNVLEFLHSVVGHEGCTTWGMNLAARYGHLDVVRYLHERRSEGCSDWTVVFAAENGHVEVVKFLHNYFDPSTVLVSAALKSAASNNRLDVATYIIQVLGNDERNSTDVIEEAARKGHLQMVQLLHLNSFACTTKAMDDAAVGGHLKVVQWLHSHRTEGCTTRAMNWAASNGHLKIVQWLHANRQVGCTNWGLERAATLGHRDVVEFLVTHRHEVDAKVVLERVKLEYRYDAVAMLESIMDKPSLENRQRDSNTRQNVSYA</sequence>
<keyword evidence="1" id="KW-0472">Membrane</keyword>